<gene>
    <name evidence="2" type="ORF">BU26DRAFT_519746</name>
</gene>
<dbReference type="InterPro" id="IPR036188">
    <property type="entry name" value="FAD/NAD-bd_sf"/>
</dbReference>
<organism evidence="2 3">
    <name type="scientific">Trematosphaeria pertusa</name>
    <dbReference type="NCBI Taxonomy" id="390896"/>
    <lineage>
        <taxon>Eukaryota</taxon>
        <taxon>Fungi</taxon>
        <taxon>Dikarya</taxon>
        <taxon>Ascomycota</taxon>
        <taxon>Pezizomycotina</taxon>
        <taxon>Dothideomycetes</taxon>
        <taxon>Pleosporomycetidae</taxon>
        <taxon>Pleosporales</taxon>
        <taxon>Massarineae</taxon>
        <taxon>Trematosphaeriaceae</taxon>
        <taxon>Trematosphaeria</taxon>
    </lineage>
</organism>
<protein>
    <recommendedName>
        <fullName evidence="4">FAD/NAD(P)-binding domain-containing protein</fullName>
    </recommendedName>
</protein>
<keyword evidence="3" id="KW-1185">Reference proteome</keyword>
<dbReference type="RefSeq" id="XP_033682952.1">
    <property type="nucleotide sequence ID" value="XM_033829133.1"/>
</dbReference>
<proteinExistence type="predicted"/>
<dbReference type="EMBL" id="ML987196">
    <property type="protein sequence ID" value="KAF2247948.1"/>
    <property type="molecule type" value="Genomic_DNA"/>
</dbReference>
<dbReference type="PANTHER" id="PTHR42923:SF42">
    <property type="entry name" value="AMINE OXIDASE DOMAIN-CONTAINING PROTEIN"/>
    <property type="match status" value="1"/>
</dbReference>
<sequence length="461" mass="51801">MEKTRVAPVAVVGSGMAGLVTAYLLHKDPHQRYAVKLFESGGSLSLDSASVSIPNASRTSADRVDLPMRAFAGGFYNNLKVMYDHLGVQYRSQPFLFEFAKIETETARRTDGRRDSSYFIHASNFHQREQRPKAIATITYMVEVLYLLACYTWFSICCFLVAPREGNGRRASENLDEYLMRIRIPQYFVTYYILPLMSSVTTCPHKELLAFPASDLVGYKRRTHGAPHYTVSNGVKTVQDKLVQGIEYELAAVVSSVERQGEGVKLSWKKVGASDRSTRTEYFDRIVLAVAPDIVGRIFEPLKYHMARIPTTVVESVVHTDRGMLGNQDQVEKCDDHDAQLIYLRTSTQGTHQTESLHVQPCGAIVTTCPFSPIDPSLTIHSAKFTRVLRNPESRRIVNNIFEDTPGVHDDEKALPPWRNGDGNVWLVGGWCWDGMVLLEGCVVSAMRVAEAFGVEVPWRR</sequence>
<dbReference type="InterPro" id="IPR050464">
    <property type="entry name" value="Zeta_carotene_desat/Oxidored"/>
</dbReference>
<keyword evidence="1" id="KW-1133">Transmembrane helix</keyword>
<feature type="transmembrane region" description="Helical" evidence="1">
    <location>
        <begin position="6"/>
        <end position="26"/>
    </location>
</feature>
<dbReference type="Proteomes" id="UP000800094">
    <property type="component" value="Unassembled WGS sequence"/>
</dbReference>
<dbReference type="GO" id="GO:0016491">
    <property type="term" value="F:oxidoreductase activity"/>
    <property type="evidence" value="ECO:0007669"/>
    <property type="project" value="TreeGrafter"/>
</dbReference>
<evidence type="ECO:0000313" key="3">
    <source>
        <dbReference type="Proteomes" id="UP000800094"/>
    </source>
</evidence>
<keyword evidence="1" id="KW-0812">Transmembrane</keyword>
<name>A0A6A6ID11_9PLEO</name>
<keyword evidence="1" id="KW-0472">Membrane</keyword>
<evidence type="ECO:0008006" key="4">
    <source>
        <dbReference type="Google" id="ProtNLM"/>
    </source>
</evidence>
<evidence type="ECO:0000313" key="2">
    <source>
        <dbReference type="EMBL" id="KAF2247948.1"/>
    </source>
</evidence>
<evidence type="ECO:0000256" key="1">
    <source>
        <dbReference type="SAM" id="Phobius"/>
    </source>
</evidence>
<dbReference type="Gene3D" id="3.50.50.60">
    <property type="entry name" value="FAD/NAD(P)-binding domain"/>
    <property type="match status" value="1"/>
</dbReference>
<dbReference type="Pfam" id="PF13450">
    <property type="entry name" value="NAD_binding_8"/>
    <property type="match status" value="1"/>
</dbReference>
<dbReference type="SUPFAM" id="SSF51905">
    <property type="entry name" value="FAD/NAD(P)-binding domain"/>
    <property type="match status" value="1"/>
</dbReference>
<dbReference type="OrthoDB" id="5977668at2759"/>
<dbReference type="AlphaFoldDB" id="A0A6A6ID11"/>
<feature type="transmembrane region" description="Helical" evidence="1">
    <location>
        <begin position="134"/>
        <end position="154"/>
    </location>
</feature>
<reference evidence="2" key="1">
    <citation type="journal article" date="2020" name="Stud. Mycol.">
        <title>101 Dothideomycetes genomes: a test case for predicting lifestyles and emergence of pathogens.</title>
        <authorList>
            <person name="Haridas S."/>
            <person name="Albert R."/>
            <person name="Binder M."/>
            <person name="Bloem J."/>
            <person name="Labutti K."/>
            <person name="Salamov A."/>
            <person name="Andreopoulos B."/>
            <person name="Baker S."/>
            <person name="Barry K."/>
            <person name="Bills G."/>
            <person name="Bluhm B."/>
            <person name="Cannon C."/>
            <person name="Castanera R."/>
            <person name="Culley D."/>
            <person name="Daum C."/>
            <person name="Ezra D."/>
            <person name="Gonzalez J."/>
            <person name="Henrissat B."/>
            <person name="Kuo A."/>
            <person name="Liang C."/>
            <person name="Lipzen A."/>
            <person name="Lutzoni F."/>
            <person name="Magnuson J."/>
            <person name="Mondo S."/>
            <person name="Nolan M."/>
            <person name="Ohm R."/>
            <person name="Pangilinan J."/>
            <person name="Park H.-J."/>
            <person name="Ramirez L."/>
            <person name="Alfaro M."/>
            <person name="Sun H."/>
            <person name="Tritt A."/>
            <person name="Yoshinaga Y."/>
            <person name="Zwiers L.-H."/>
            <person name="Turgeon B."/>
            <person name="Goodwin S."/>
            <person name="Spatafora J."/>
            <person name="Crous P."/>
            <person name="Grigoriev I."/>
        </authorList>
    </citation>
    <scope>NUCLEOTIDE SEQUENCE</scope>
    <source>
        <strain evidence="2">CBS 122368</strain>
    </source>
</reference>
<accession>A0A6A6ID11</accession>
<dbReference type="PANTHER" id="PTHR42923">
    <property type="entry name" value="PROTOPORPHYRINOGEN OXIDASE"/>
    <property type="match status" value="1"/>
</dbReference>
<dbReference type="GeneID" id="54582463"/>